<feature type="compositionally biased region" description="Polar residues" evidence="1">
    <location>
        <begin position="317"/>
        <end position="357"/>
    </location>
</feature>
<keyword evidence="4" id="KW-1185">Reference proteome</keyword>
<name>A0A6G0YN72_APHCR</name>
<gene>
    <name evidence="3" type="ORF">FWK35_00015618</name>
</gene>
<feature type="domain" description="Pre-C2HC" evidence="2">
    <location>
        <begin position="165"/>
        <end position="233"/>
    </location>
</feature>
<sequence>MGLVKNNEDKNKNKRNLSTSSTPPQSPSYSACIKKAKSFVTPNRFSVLSVDEPTIENSITPDNQNQEQPNTTNNTPKTILPPPIFIKGVLNYIGLLDQFKQIIGPNTFSCKSTSTHLKIQTDTPDNYRKIIHLLKEINAQYHTYQLQSDKPLRVVIRNLHPSTPESDITTALEEIGHTVRNVINVKHHQTKMSLPMFFVDIDPNESDSDIFSITSILHTKVKIEEPHKKRQIPQCQNCQSYGHTRSYCAYPPICVKCGENHPSSTCIKPPDVPAKCGLCQGAHPANYKGCTIYQSISRKHNNNTSSKKAHQPPPPSHNNTANPEYQQQQPSPDNTPRSRTYANVTEGHQSPNLNTHKNSNEISLLKFLDEFKSIISPLISLLTTVLSNLINTINAK</sequence>
<reference evidence="3 4" key="1">
    <citation type="submission" date="2019-08" db="EMBL/GenBank/DDBJ databases">
        <title>Whole genome of Aphis craccivora.</title>
        <authorList>
            <person name="Voronova N.V."/>
            <person name="Shulinski R.S."/>
            <person name="Bandarenka Y.V."/>
            <person name="Zhorov D.G."/>
            <person name="Warner D."/>
        </authorList>
    </citation>
    <scope>NUCLEOTIDE SEQUENCE [LARGE SCALE GENOMIC DNA]</scope>
    <source>
        <strain evidence="3">180601</strain>
        <tissue evidence="3">Whole Body</tissue>
    </source>
</reference>
<dbReference type="OrthoDB" id="6624230at2759"/>
<comment type="caution">
    <text evidence="3">The sequence shown here is derived from an EMBL/GenBank/DDBJ whole genome shotgun (WGS) entry which is preliminary data.</text>
</comment>
<evidence type="ECO:0000256" key="1">
    <source>
        <dbReference type="SAM" id="MobiDB-lite"/>
    </source>
</evidence>
<feature type="compositionally biased region" description="Basic and acidic residues" evidence="1">
    <location>
        <begin position="1"/>
        <end position="11"/>
    </location>
</feature>
<dbReference type="SMART" id="SM00596">
    <property type="entry name" value="PRE_C2HC"/>
    <property type="match status" value="1"/>
</dbReference>
<evidence type="ECO:0000313" key="4">
    <source>
        <dbReference type="Proteomes" id="UP000478052"/>
    </source>
</evidence>
<feature type="region of interest" description="Disordered" evidence="1">
    <location>
        <begin position="1"/>
        <end position="30"/>
    </location>
</feature>
<protein>
    <recommendedName>
        <fullName evidence="2">Pre-C2HC domain-containing protein</fullName>
    </recommendedName>
</protein>
<dbReference type="InterPro" id="IPR006579">
    <property type="entry name" value="Pre_C2HC_dom"/>
</dbReference>
<feature type="compositionally biased region" description="Low complexity" evidence="1">
    <location>
        <begin position="16"/>
        <end position="30"/>
    </location>
</feature>
<feature type="compositionally biased region" description="Low complexity" evidence="1">
    <location>
        <begin position="60"/>
        <end position="78"/>
    </location>
</feature>
<dbReference type="EMBL" id="VUJU01003214">
    <property type="protein sequence ID" value="KAF0758748.1"/>
    <property type="molecule type" value="Genomic_DNA"/>
</dbReference>
<evidence type="ECO:0000259" key="2">
    <source>
        <dbReference type="SMART" id="SM00596"/>
    </source>
</evidence>
<evidence type="ECO:0000313" key="3">
    <source>
        <dbReference type="EMBL" id="KAF0758748.1"/>
    </source>
</evidence>
<organism evidence="3 4">
    <name type="scientific">Aphis craccivora</name>
    <name type="common">Cowpea aphid</name>
    <dbReference type="NCBI Taxonomy" id="307492"/>
    <lineage>
        <taxon>Eukaryota</taxon>
        <taxon>Metazoa</taxon>
        <taxon>Ecdysozoa</taxon>
        <taxon>Arthropoda</taxon>
        <taxon>Hexapoda</taxon>
        <taxon>Insecta</taxon>
        <taxon>Pterygota</taxon>
        <taxon>Neoptera</taxon>
        <taxon>Paraneoptera</taxon>
        <taxon>Hemiptera</taxon>
        <taxon>Sternorrhyncha</taxon>
        <taxon>Aphidomorpha</taxon>
        <taxon>Aphidoidea</taxon>
        <taxon>Aphididae</taxon>
        <taxon>Aphidini</taxon>
        <taxon>Aphis</taxon>
        <taxon>Aphis</taxon>
    </lineage>
</organism>
<accession>A0A6G0YN72</accession>
<dbReference type="Pfam" id="PF07530">
    <property type="entry name" value="PRE_C2HC"/>
    <property type="match status" value="1"/>
</dbReference>
<feature type="region of interest" description="Disordered" evidence="1">
    <location>
        <begin position="55"/>
        <end position="79"/>
    </location>
</feature>
<dbReference type="AlphaFoldDB" id="A0A6G0YN72"/>
<dbReference type="Proteomes" id="UP000478052">
    <property type="component" value="Unassembled WGS sequence"/>
</dbReference>
<feature type="region of interest" description="Disordered" evidence="1">
    <location>
        <begin position="301"/>
        <end position="357"/>
    </location>
</feature>
<proteinExistence type="predicted"/>